<reference evidence="14 15" key="1">
    <citation type="journal article" date="2024" name="Nat. Commun.">
        <title>Phylogenomics reveals the evolutionary origins of lichenization in chlorophyte algae.</title>
        <authorList>
            <person name="Puginier C."/>
            <person name="Libourel C."/>
            <person name="Otte J."/>
            <person name="Skaloud P."/>
            <person name="Haon M."/>
            <person name="Grisel S."/>
            <person name="Petersen M."/>
            <person name="Berrin J.G."/>
            <person name="Delaux P.M."/>
            <person name="Dal Grande F."/>
            <person name="Keller J."/>
        </authorList>
    </citation>
    <scope>NUCLEOTIDE SEQUENCE [LARGE SCALE GENOMIC DNA]</scope>
    <source>
        <strain evidence="14 15">SAG 216-7</strain>
    </source>
</reference>
<dbReference type="SUPFAM" id="SSF52425">
    <property type="entry name" value="Cryptochrome/photolyase, N-terminal domain"/>
    <property type="match status" value="1"/>
</dbReference>
<comment type="similarity">
    <text evidence="2">Belongs to the DNA photolyase class-2 family.</text>
</comment>
<gene>
    <name evidence="14" type="ORF">WJX75_006250</name>
</gene>
<keyword evidence="10" id="KW-0456">Lyase</keyword>
<proteinExistence type="inferred from homology"/>
<dbReference type="InterPro" id="IPR036134">
    <property type="entry name" value="Crypto/Photolyase_FAD-like_sf"/>
</dbReference>
<name>A0ABR2YPY4_9CHLO</name>
<comment type="catalytic activity">
    <reaction evidence="12">
        <text>cyclobutadipyrimidine (in DNA) = 2 pyrimidine residues (in DNA).</text>
        <dbReference type="EC" id="4.1.99.3"/>
    </reaction>
</comment>
<dbReference type="PANTHER" id="PTHR10211">
    <property type="entry name" value="DEOXYRIBODIPYRIMIDINE PHOTOLYASE"/>
    <property type="match status" value="1"/>
</dbReference>
<dbReference type="EC" id="4.1.99.3" evidence="3"/>
<evidence type="ECO:0000256" key="7">
    <source>
        <dbReference type="ARBA" id="ARBA00022827"/>
    </source>
</evidence>
<keyword evidence="5" id="KW-0285">Flavoprotein</keyword>
<evidence type="ECO:0000259" key="13">
    <source>
        <dbReference type="PROSITE" id="PS51645"/>
    </source>
</evidence>
<evidence type="ECO:0000313" key="15">
    <source>
        <dbReference type="Proteomes" id="UP001491310"/>
    </source>
</evidence>
<dbReference type="InterPro" id="IPR032673">
    <property type="entry name" value="DNA_photolyase_2_CS"/>
</dbReference>
<evidence type="ECO:0000256" key="4">
    <source>
        <dbReference type="ARBA" id="ARBA00014046"/>
    </source>
</evidence>
<keyword evidence="9" id="KW-0234">DNA repair</keyword>
<dbReference type="EMBL" id="JALJOT010000007">
    <property type="protein sequence ID" value="KAK9909029.1"/>
    <property type="molecule type" value="Genomic_DNA"/>
</dbReference>
<comment type="caution">
    <text evidence="14">The sequence shown here is derived from an EMBL/GenBank/DDBJ whole genome shotgun (WGS) entry which is preliminary data.</text>
</comment>
<dbReference type="InterPro" id="IPR006050">
    <property type="entry name" value="DNA_photolyase_N"/>
</dbReference>
<evidence type="ECO:0000256" key="3">
    <source>
        <dbReference type="ARBA" id="ARBA00013149"/>
    </source>
</evidence>
<dbReference type="Gene3D" id="3.40.50.620">
    <property type="entry name" value="HUPs"/>
    <property type="match status" value="1"/>
</dbReference>
<protein>
    <recommendedName>
        <fullName evidence="4">Deoxyribodipyrimidine photo-lyase</fullName>
        <ecNumber evidence="3">4.1.99.3</ecNumber>
    </recommendedName>
    <alternativeName>
        <fullName evidence="11">DNA photolyase</fullName>
    </alternativeName>
</protein>
<dbReference type="InterPro" id="IPR014729">
    <property type="entry name" value="Rossmann-like_a/b/a_fold"/>
</dbReference>
<keyword evidence="7" id="KW-0274">FAD</keyword>
<keyword evidence="8" id="KW-0238">DNA-binding</keyword>
<evidence type="ECO:0000256" key="11">
    <source>
        <dbReference type="ARBA" id="ARBA00031671"/>
    </source>
</evidence>
<dbReference type="PANTHER" id="PTHR10211:SF0">
    <property type="entry name" value="DEOXYRIBODIPYRIMIDINE PHOTO-LYASE"/>
    <property type="match status" value="1"/>
</dbReference>
<organism evidence="14 15">
    <name type="scientific">Coccomyxa subellipsoidea</name>
    <dbReference type="NCBI Taxonomy" id="248742"/>
    <lineage>
        <taxon>Eukaryota</taxon>
        <taxon>Viridiplantae</taxon>
        <taxon>Chlorophyta</taxon>
        <taxon>core chlorophytes</taxon>
        <taxon>Trebouxiophyceae</taxon>
        <taxon>Trebouxiophyceae incertae sedis</taxon>
        <taxon>Coccomyxaceae</taxon>
        <taxon>Coccomyxa</taxon>
    </lineage>
</organism>
<evidence type="ECO:0000256" key="1">
    <source>
        <dbReference type="ARBA" id="ARBA00001974"/>
    </source>
</evidence>
<evidence type="ECO:0000256" key="6">
    <source>
        <dbReference type="ARBA" id="ARBA00022763"/>
    </source>
</evidence>
<dbReference type="Pfam" id="PF00875">
    <property type="entry name" value="DNA_photolyase"/>
    <property type="match status" value="1"/>
</dbReference>
<evidence type="ECO:0000256" key="10">
    <source>
        <dbReference type="ARBA" id="ARBA00023239"/>
    </source>
</evidence>
<comment type="cofactor">
    <cofactor evidence="1">
        <name>FAD</name>
        <dbReference type="ChEBI" id="CHEBI:57692"/>
    </cofactor>
</comment>
<evidence type="ECO:0000256" key="5">
    <source>
        <dbReference type="ARBA" id="ARBA00022630"/>
    </source>
</evidence>
<evidence type="ECO:0000256" key="2">
    <source>
        <dbReference type="ARBA" id="ARBA00006409"/>
    </source>
</evidence>
<evidence type="ECO:0000256" key="8">
    <source>
        <dbReference type="ARBA" id="ARBA00023125"/>
    </source>
</evidence>
<feature type="domain" description="Photolyase/cryptochrome alpha/beta" evidence="13">
    <location>
        <begin position="28"/>
        <end position="158"/>
    </location>
</feature>
<evidence type="ECO:0000256" key="12">
    <source>
        <dbReference type="ARBA" id="ARBA00033999"/>
    </source>
</evidence>
<dbReference type="InterPro" id="IPR036155">
    <property type="entry name" value="Crypto/Photolyase_N_sf"/>
</dbReference>
<dbReference type="InterPro" id="IPR052219">
    <property type="entry name" value="Photolyase_Class-2"/>
</dbReference>
<dbReference type="Proteomes" id="UP001491310">
    <property type="component" value="Unassembled WGS sequence"/>
</dbReference>
<dbReference type="Gene3D" id="1.10.579.10">
    <property type="entry name" value="DNA Cyclobutane Dipyrimidine Photolyase, subunit A, domain 3"/>
    <property type="match status" value="1"/>
</dbReference>
<keyword evidence="15" id="KW-1185">Reference proteome</keyword>
<dbReference type="SUPFAM" id="SSF48173">
    <property type="entry name" value="Cryptochrome/photolyase FAD-binding domain"/>
    <property type="match status" value="1"/>
</dbReference>
<keyword evidence="6" id="KW-0227">DNA damage</keyword>
<accession>A0ABR2YPY4</accession>
<dbReference type="PROSITE" id="PS51645">
    <property type="entry name" value="PHR_CRY_ALPHA_BETA"/>
    <property type="match status" value="1"/>
</dbReference>
<evidence type="ECO:0000313" key="14">
    <source>
        <dbReference type="EMBL" id="KAK9909029.1"/>
    </source>
</evidence>
<dbReference type="NCBIfam" id="TIGR00591">
    <property type="entry name" value="phr2"/>
    <property type="match status" value="1"/>
</dbReference>
<sequence>MTPVARSVLKADGEEDVCILKDGDVGTGPVLYWMSRDQRVQDNWALLHAAEVAAKSNAPVAVVFNLVPSFLNAGARQFGFMLRGLKLMQPKLEALNIPFFLLKGDPVQTVPELVQKTGASLLVTDFAPLRLGRKWRDEVAENLSIPFHEVDAHNVVPCWEASDKREYGARTIRPKIHRNLPEFLQPYPDLEKPPEWGLDVKPDAVDWDAEIAAVVERGKDVPEVDWVKPGEDAAMEALLGEKGFLSKERLSIYNTKRNNPNHPQALSQLSPFLHYGHLSAQRAALEASKLRGKFKESVDAFNEECVVRRELSDNYCFYTPNYDSLDACYPWARETLQKHAADKREFIYTREELEEGKTHDLLWNAAQLEMVHHGKMHGFMRMYWAKKILEWTNSPEEALEIAIVLNDKYEIDGRDPNGYVGCMWSIGGIHDQGWGERPVFGKIRYMNAKGCQRKFDCKAYIKLIDDMMAKVKADQERRNN</sequence>
<dbReference type="Gene3D" id="1.25.40.80">
    <property type="match status" value="1"/>
</dbReference>
<evidence type="ECO:0000256" key="9">
    <source>
        <dbReference type="ARBA" id="ARBA00023204"/>
    </source>
</evidence>
<dbReference type="InterPro" id="IPR008148">
    <property type="entry name" value="DNA_photolyase_2"/>
</dbReference>
<dbReference type="PROSITE" id="PS01084">
    <property type="entry name" value="DNA_PHOTOLYASES_2_2"/>
    <property type="match status" value="1"/>
</dbReference>